<feature type="region of interest" description="Disordered" evidence="1">
    <location>
        <begin position="8"/>
        <end position="124"/>
    </location>
</feature>
<accession>A0AAN9Z3J6</accession>
<feature type="compositionally biased region" description="Low complexity" evidence="1">
    <location>
        <begin position="25"/>
        <end position="37"/>
    </location>
</feature>
<feature type="compositionally biased region" description="Pro residues" evidence="1">
    <location>
        <begin position="15"/>
        <end position="24"/>
    </location>
</feature>
<dbReference type="EMBL" id="JAZDUA010000364">
    <property type="protein sequence ID" value="KAK7793719.1"/>
    <property type="molecule type" value="Genomic_DNA"/>
</dbReference>
<evidence type="ECO:0000256" key="1">
    <source>
        <dbReference type="SAM" id="MobiDB-lite"/>
    </source>
</evidence>
<gene>
    <name evidence="2" type="ORF">R5R35_007875</name>
</gene>
<sequence>MCACLLFRTEASRTAPPPTDPPAPATTTVTTTTPVPAGGVLGLIAPQSSTGAGTGSGRPEPSSLSALLVPGGQQPQFRAPSGKPTITKVVLPTQQQQQAAGPQAELRSGPADDTAAPRSSDLHANSSSMDWYFQNYNRTNLEPFVGPVREAPPTHTPQDPARSAQPRGATIAPIAALLLAMHLVTCARYAT</sequence>
<comment type="caution">
    <text evidence="2">The sequence shown here is derived from an EMBL/GenBank/DDBJ whole genome shotgun (WGS) entry which is preliminary data.</text>
</comment>
<evidence type="ECO:0000313" key="3">
    <source>
        <dbReference type="Proteomes" id="UP001378592"/>
    </source>
</evidence>
<proteinExistence type="predicted"/>
<keyword evidence="3" id="KW-1185">Reference proteome</keyword>
<reference evidence="2 3" key="1">
    <citation type="submission" date="2024-03" db="EMBL/GenBank/DDBJ databases">
        <title>The genome assembly and annotation of the cricket Gryllus longicercus Weissman &amp; Gray.</title>
        <authorList>
            <person name="Szrajer S."/>
            <person name="Gray D."/>
            <person name="Ylla G."/>
        </authorList>
    </citation>
    <scope>NUCLEOTIDE SEQUENCE [LARGE SCALE GENOMIC DNA]</scope>
    <source>
        <strain evidence="2">DAG 2021-001</strain>
        <tissue evidence="2">Whole body minus gut</tissue>
    </source>
</reference>
<dbReference type="Proteomes" id="UP001378592">
    <property type="component" value="Unassembled WGS sequence"/>
</dbReference>
<organism evidence="2 3">
    <name type="scientific">Gryllus longicercus</name>
    <dbReference type="NCBI Taxonomy" id="2509291"/>
    <lineage>
        <taxon>Eukaryota</taxon>
        <taxon>Metazoa</taxon>
        <taxon>Ecdysozoa</taxon>
        <taxon>Arthropoda</taxon>
        <taxon>Hexapoda</taxon>
        <taxon>Insecta</taxon>
        <taxon>Pterygota</taxon>
        <taxon>Neoptera</taxon>
        <taxon>Polyneoptera</taxon>
        <taxon>Orthoptera</taxon>
        <taxon>Ensifera</taxon>
        <taxon>Gryllidea</taxon>
        <taxon>Grylloidea</taxon>
        <taxon>Gryllidae</taxon>
        <taxon>Gryllinae</taxon>
        <taxon>Gryllus</taxon>
    </lineage>
</organism>
<name>A0AAN9Z3J6_9ORTH</name>
<evidence type="ECO:0000313" key="2">
    <source>
        <dbReference type="EMBL" id="KAK7793719.1"/>
    </source>
</evidence>
<protein>
    <submittedName>
        <fullName evidence="2">Uncharacterized protein</fullName>
    </submittedName>
</protein>
<feature type="compositionally biased region" description="Low complexity" evidence="1">
    <location>
        <begin position="94"/>
        <end position="104"/>
    </location>
</feature>
<dbReference type="AlphaFoldDB" id="A0AAN9Z3J6"/>